<gene>
    <name evidence="1" type="ORF">J2W55_000623</name>
</gene>
<dbReference type="RefSeq" id="WP_310091834.1">
    <property type="nucleotide sequence ID" value="NZ_JAVDUU010000001.1"/>
</dbReference>
<comment type="caution">
    <text evidence="1">The sequence shown here is derived from an EMBL/GenBank/DDBJ whole genome shotgun (WGS) entry which is preliminary data.</text>
</comment>
<evidence type="ECO:0008006" key="3">
    <source>
        <dbReference type="Google" id="ProtNLM"/>
    </source>
</evidence>
<dbReference type="EMBL" id="JAVDUU010000001">
    <property type="protein sequence ID" value="MDR6940795.1"/>
    <property type="molecule type" value="Genomic_DNA"/>
</dbReference>
<evidence type="ECO:0000313" key="2">
    <source>
        <dbReference type="Proteomes" id="UP001247620"/>
    </source>
</evidence>
<dbReference type="PROSITE" id="PS51257">
    <property type="entry name" value="PROKAR_LIPOPROTEIN"/>
    <property type="match status" value="1"/>
</dbReference>
<organism evidence="1 2">
    <name type="scientific">Mucilaginibacter pocheonensis</name>
    <dbReference type="NCBI Taxonomy" id="398050"/>
    <lineage>
        <taxon>Bacteria</taxon>
        <taxon>Pseudomonadati</taxon>
        <taxon>Bacteroidota</taxon>
        <taxon>Sphingobacteriia</taxon>
        <taxon>Sphingobacteriales</taxon>
        <taxon>Sphingobacteriaceae</taxon>
        <taxon>Mucilaginibacter</taxon>
    </lineage>
</organism>
<name>A0ABU1T5W6_9SPHI</name>
<sequence length="177" mass="19989">MKKNLYTLQLLMCFMVALLSCGKKNEVKKKVEIDPNNLTSCRINNTCEFRFTEQADIDSTIRFKSGIYRLFWSRENFSGGTNTIYIKAPMEGTSFELGKEDILTGKVVYAQVCPACSMVAVKMVDGYVKGINVTPGQPADKAKWLLEGKIMLQSIGNANFKDTLYVKQYFTSNFIID</sequence>
<keyword evidence="2" id="KW-1185">Reference proteome</keyword>
<accession>A0ABU1T5W6</accession>
<dbReference type="Proteomes" id="UP001247620">
    <property type="component" value="Unassembled WGS sequence"/>
</dbReference>
<protein>
    <recommendedName>
        <fullName evidence="3">Lipoprotein</fullName>
    </recommendedName>
</protein>
<evidence type="ECO:0000313" key="1">
    <source>
        <dbReference type="EMBL" id="MDR6940795.1"/>
    </source>
</evidence>
<proteinExistence type="predicted"/>
<reference evidence="1 2" key="1">
    <citation type="submission" date="2023-07" db="EMBL/GenBank/DDBJ databases">
        <title>Sorghum-associated microbial communities from plants grown in Nebraska, USA.</title>
        <authorList>
            <person name="Schachtman D."/>
        </authorList>
    </citation>
    <scope>NUCLEOTIDE SEQUENCE [LARGE SCALE GENOMIC DNA]</scope>
    <source>
        <strain evidence="1 2">3262</strain>
    </source>
</reference>